<dbReference type="AlphaFoldDB" id="A0A0B5QPS9"/>
<dbReference type="Proteomes" id="UP000031866">
    <property type="component" value="Chromosome"/>
</dbReference>
<organism evidence="1 2">
    <name type="scientific">Clostridium beijerinckii</name>
    <name type="common">Clostridium MP</name>
    <dbReference type="NCBI Taxonomy" id="1520"/>
    <lineage>
        <taxon>Bacteria</taxon>
        <taxon>Bacillati</taxon>
        <taxon>Bacillota</taxon>
        <taxon>Clostridia</taxon>
        <taxon>Eubacteriales</taxon>
        <taxon>Clostridiaceae</taxon>
        <taxon>Clostridium</taxon>
    </lineage>
</organism>
<dbReference type="EMBL" id="CP010086">
    <property type="protein sequence ID" value="AJG98883.1"/>
    <property type="molecule type" value="Genomic_DNA"/>
</dbReference>
<evidence type="ECO:0000313" key="2">
    <source>
        <dbReference type="Proteomes" id="UP000031866"/>
    </source>
</evidence>
<dbReference type="KEGG" id="cbei:LF65_02297"/>
<protein>
    <submittedName>
        <fullName evidence="1">Uncharacterized protein</fullName>
    </submittedName>
</protein>
<evidence type="ECO:0000313" key="1">
    <source>
        <dbReference type="EMBL" id="AJG98883.1"/>
    </source>
</evidence>
<proteinExistence type="predicted"/>
<dbReference type="OrthoDB" id="2055132at2"/>
<reference evidence="2" key="1">
    <citation type="submission" date="2014-12" db="EMBL/GenBank/DDBJ databases">
        <title>Genome sequence of Clostridium beijerinckii strain 59B.</title>
        <authorList>
            <person name="Little G.T."/>
            <person name="Minton N.P."/>
        </authorList>
    </citation>
    <scope>NUCLEOTIDE SEQUENCE [LARGE SCALE GENOMIC DNA]</scope>
    <source>
        <strain evidence="2">59B</strain>
    </source>
</reference>
<dbReference type="RefSeq" id="WP_041896180.1">
    <property type="nucleotide sequence ID" value="NZ_CP010086.2"/>
</dbReference>
<gene>
    <name evidence="1" type="ORF">LF65_02297</name>
</gene>
<accession>A0A0B5QPS9</accession>
<name>A0A0B5QPS9_CLOBE</name>
<sequence>MNLTIEESYKAMIHFLEKYYERTKSDDVGGLLGDMILLGNGMTADPASWNDWLESVEEIKNEK</sequence>